<dbReference type="Proteomes" id="UP001596083">
    <property type="component" value="Unassembled WGS sequence"/>
</dbReference>
<evidence type="ECO:0000259" key="1">
    <source>
        <dbReference type="PROSITE" id="PS51186"/>
    </source>
</evidence>
<keyword evidence="2" id="KW-0012">Acyltransferase</keyword>
<dbReference type="RefSeq" id="WP_390319947.1">
    <property type="nucleotide sequence ID" value="NZ_JBHSPB010000019.1"/>
</dbReference>
<evidence type="ECO:0000313" key="3">
    <source>
        <dbReference type="Proteomes" id="UP001596083"/>
    </source>
</evidence>
<feature type="domain" description="N-acetyltransferase" evidence="1">
    <location>
        <begin position="7"/>
        <end position="143"/>
    </location>
</feature>
<comment type="caution">
    <text evidence="2">The sequence shown here is derived from an EMBL/GenBank/DDBJ whole genome shotgun (WGS) entry which is preliminary data.</text>
</comment>
<keyword evidence="3" id="KW-1185">Reference proteome</keyword>
<evidence type="ECO:0000313" key="2">
    <source>
        <dbReference type="EMBL" id="MFC5723621.1"/>
    </source>
</evidence>
<dbReference type="EMBL" id="JBHSPB010000019">
    <property type="protein sequence ID" value="MFC5723621.1"/>
    <property type="molecule type" value="Genomic_DNA"/>
</dbReference>
<dbReference type="Pfam" id="PF13527">
    <property type="entry name" value="Acetyltransf_9"/>
    <property type="match status" value="1"/>
</dbReference>
<organism evidence="2 3">
    <name type="scientific">Streptomyces gamaensis</name>
    <dbReference type="NCBI Taxonomy" id="1763542"/>
    <lineage>
        <taxon>Bacteria</taxon>
        <taxon>Bacillati</taxon>
        <taxon>Actinomycetota</taxon>
        <taxon>Actinomycetes</taxon>
        <taxon>Kitasatosporales</taxon>
        <taxon>Streptomycetaceae</taxon>
        <taxon>Streptomyces</taxon>
    </lineage>
</organism>
<keyword evidence="2" id="KW-0808">Transferase</keyword>
<dbReference type="GO" id="GO:0016746">
    <property type="term" value="F:acyltransferase activity"/>
    <property type="evidence" value="ECO:0007669"/>
    <property type="project" value="UniProtKB-KW"/>
</dbReference>
<proteinExistence type="predicted"/>
<dbReference type="SUPFAM" id="SSF55729">
    <property type="entry name" value="Acyl-CoA N-acyltransferases (Nat)"/>
    <property type="match status" value="1"/>
</dbReference>
<name>A0ABW0Z494_9ACTN</name>
<dbReference type="InterPro" id="IPR016181">
    <property type="entry name" value="Acyl_CoA_acyltransferase"/>
</dbReference>
<dbReference type="InterPro" id="IPR000182">
    <property type="entry name" value="GNAT_dom"/>
</dbReference>
<dbReference type="Gene3D" id="3.40.630.30">
    <property type="match status" value="1"/>
</dbReference>
<sequence>MTDVRTAHTSQLTDTELAAIRGLVDEAFEGDFEDEDWDHSVGGMHALVREGGRLIAHGCLVQRRLLHGGRALRTGYVEAVAVRADRRRQGHGSAVMEALEGVLRRGRYELGALGAADEAVPLYAGRGWQLWRGPSFVLAPTGIERTEDEDGCIFVLPVGAKVDLDGEIVCDWRPGDVW</sequence>
<protein>
    <submittedName>
        <fullName evidence="2">GNAT family N-acetyltransferase</fullName>
        <ecNumber evidence="2">2.3.1.-</ecNumber>
    </submittedName>
</protein>
<gene>
    <name evidence="2" type="ORF">ACFP1Z_26005</name>
</gene>
<accession>A0ABW0Z494</accession>
<dbReference type="CDD" id="cd04301">
    <property type="entry name" value="NAT_SF"/>
    <property type="match status" value="1"/>
</dbReference>
<dbReference type="EC" id="2.3.1.-" evidence="2"/>
<reference evidence="3" key="1">
    <citation type="journal article" date="2019" name="Int. J. Syst. Evol. Microbiol.">
        <title>The Global Catalogue of Microorganisms (GCM) 10K type strain sequencing project: providing services to taxonomists for standard genome sequencing and annotation.</title>
        <authorList>
            <consortium name="The Broad Institute Genomics Platform"/>
            <consortium name="The Broad Institute Genome Sequencing Center for Infectious Disease"/>
            <person name="Wu L."/>
            <person name="Ma J."/>
        </authorList>
    </citation>
    <scope>NUCLEOTIDE SEQUENCE [LARGE SCALE GENOMIC DNA]</scope>
    <source>
        <strain evidence="3">CGMCC 4.7304</strain>
    </source>
</reference>
<dbReference type="PROSITE" id="PS51186">
    <property type="entry name" value="GNAT"/>
    <property type="match status" value="1"/>
</dbReference>